<keyword evidence="8" id="KW-1185">Reference proteome</keyword>
<dbReference type="EMBL" id="CP007141">
    <property type="protein sequence ID" value="AJC74663.1"/>
    <property type="molecule type" value="Genomic_DNA"/>
</dbReference>
<dbReference type="KEGG" id="phy:AJ81_02750"/>
<feature type="transmembrane region" description="Helical" evidence="6">
    <location>
        <begin position="32"/>
        <end position="51"/>
    </location>
</feature>
<protein>
    <recommendedName>
        <fullName evidence="9">ABC transporter permease</fullName>
    </recommendedName>
</protein>
<dbReference type="CDD" id="cd06580">
    <property type="entry name" value="TM_PBP1_transp_TpRbsC_like"/>
    <property type="match status" value="1"/>
</dbReference>
<dbReference type="PATRIC" id="fig|1123384.7.peg.542"/>
<dbReference type="PANTHER" id="PTHR43370:SF1">
    <property type="entry name" value="GUANOSINE ABC TRANSPORTER PERMEASE PROTEIN NUPQ"/>
    <property type="match status" value="1"/>
</dbReference>
<organism evidence="7 8">
    <name type="scientific">Pseudothermotoga hypogea DSM 11164 = NBRC 106472</name>
    <dbReference type="NCBI Taxonomy" id="1123384"/>
    <lineage>
        <taxon>Bacteria</taxon>
        <taxon>Thermotogati</taxon>
        <taxon>Thermotogota</taxon>
        <taxon>Thermotogae</taxon>
        <taxon>Thermotogales</taxon>
        <taxon>Thermotogaceae</taxon>
        <taxon>Pseudothermotoga</taxon>
    </lineage>
</organism>
<evidence type="ECO:0008006" key="9">
    <source>
        <dbReference type="Google" id="ProtNLM"/>
    </source>
</evidence>
<evidence type="ECO:0000256" key="4">
    <source>
        <dbReference type="ARBA" id="ARBA00022989"/>
    </source>
</evidence>
<evidence type="ECO:0000256" key="1">
    <source>
        <dbReference type="ARBA" id="ARBA00004651"/>
    </source>
</evidence>
<dbReference type="PANTHER" id="PTHR43370">
    <property type="entry name" value="SUGAR ABC TRANSPORTER INTEGRAL MEMBRANE PROTEIN-RELATED"/>
    <property type="match status" value="1"/>
</dbReference>
<dbReference type="Proteomes" id="UP000077469">
    <property type="component" value="Chromosome"/>
</dbReference>
<evidence type="ECO:0000256" key="2">
    <source>
        <dbReference type="ARBA" id="ARBA00022475"/>
    </source>
</evidence>
<dbReference type="InterPro" id="IPR001851">
    <property type="entry name" value="ABC_transp_permease"/>
</dbReference>
<feature type="transmembrane region" description="Helical" evidence="6">
    <location>
        <begin position="86"/>
        <end position="109"/>
    </location>
</feature>
<feature type="transmembrane region" description="Helical" evidence="6">
    <location>
        <begin position="57"/>
        <end position="79"/>
    </location>
</feature>
<dbReference type="GO" id="GO:0005886">
    <property type="term" value="C:plasma membrane"/>
    <property type="evidence" value="ECO:0007669"/>
    <property type="project" value="UniProtKB-SubCell"/>
</dbReference>
<evidence type="ECO:0000313" key="7">
    <source>
        <dbReference type="EMBL" id="AJC74663.1"/>
    </source>
</evidence>
<evidence type="ECO:0000256" key="3">
    <source>
        <dbReference type="ARBA" id="ARBA00022692"/>
    </source>
</evidence>
<feature type="transmembrane region" description="Helical" evidence="6">
    <location>
        <begin position="144"/>
        <end position="161"/>
    </location>
</feature>
<name>A0A0X1KTV7_9THEM</name>
<keyword evidence="2" id="KW-1003">Cell membrane</keyword>
<accession>A0A0X1KTV7</accession>
<dbReference type="GO" id="GO:0022857">
    <property type="term" value="F:transmembrane transporter activity"/>
    <property type="evidence" value="ECO:0007669"/>
    <property type="project" value="InterPro"/>
</dbReference>
<sequence>MLTQLLRSSISSALPITVAAIGASFTQTVGKLNIAIEGTMLVSCFVSVYVAVGSNSWLLGVTAAMALSCLLSLFVWLVHRYLGANIFVVGLGVNLAASGLVVLLSSTLLGSKGTIFFEEMPRIPALRLEVFEHNETLLTLLSDYNVLELTAMLLVFVSWLITKTPLGLRMKAVGKNESVARQLGLNIDGIRISSFIFCGLFCGLAGSMLSLPLSLFVSGMTNNRGWLALVAAVLGGDNPLGVLGVSMVLGFSVALSNRLQLFTALPAEIVLSIPLILTLCVVLIYSILKTGERGRSP</sequence>
<reference evidence="7 8" key="1">
    <citation type="submission" date="2014-01" db="EMBL/GenBank/DDBJ databases">
        <title>Genome sequencing of Thermotog hypogea.</title>
        <authorList>
            <person name="Zhang X."/>
            <person name="Alvare G."/>
            <person name="Fristensky B."/>
            <person name="Chen L."/>
            <person name="Suen T."/>
            <person name="Chen Q."/>
            <person name="Ma K."/>
        </authorList>
    </citation>
    <scope>NUCLEOTIDE SEQUENCE [LARGE SCALE GENOMIC DNA]</scope>
    <source>
        <strain evidence="7 8">DSM 11164</strain>
    </source>
</reference>
<dbReference type="OrthoDB" id="43630at2"/>
<proteinExistence type="predicted"/>
<dbReference type="AlphaFoldDB" id="A0A0X1KTV7"/>
<evidence type="ECO:0000313" key="8">
    <source>
        <dbReference type="Proteomes" id="UP000077469"/>
    </source>
</evidence>
<feature type="transmembrane region" description="Helical" evidence="6">
    <location>
        <begin position="195"/>
        <end position="220"/>
    </location>
</feature>
<dbReference type="RefSeq" id="WP_031503853.1">
    <property type="nucleotide sequence ID" value="NC_022795.1"/>
</dbReference>
<comment type="subcellular location">
    <subcellularLocation>
        <location evidence="1">Cell membrane</location>
        <topology evidence="1">Multi-pass membrane protein</topology>
    </subcellularLocation>
</comment>
<evidence type="ECO:0000256" key="5">
    <source>
        <dbReference type="ARBA" id="ARBA00023136"/>
    </source>
</evidence>
<keyword evidence="3 6" id="KW-0812">Transmembrane</keyword>
<dbReference type="PaxDb" id="1123384-AJ81_02750"/>
<keyword evidence="4 6" id="KW-1133">Transmembrane helix</keyword>
<feature type="transmembrane region" description="Helical" evidence="6">
    <location>
        <begin position="269"/>
        <end position="288"/>
    </location>
</feature>
<gene>
    <name evidence="7" type="ORF">AJ81_02750</name>
</gene>
<dbReference type="Pfam" id="PF02653">
    <property type="entry name" value="BPD_transp_2"/>
    <property type="match status" value="1"/>
</dbReference>
<dbReference type="STRING" id="1123384.AJ81_02750"/>
<evidence type="ECO:0000256" key="6">
    <source>
        <dbReference type="SAM" id="Phobius"/>
    </source>
</evidence>
<keyword evidence="5 6" id="KW-0472">Membrane</keyword>